<reference evidence="3 4" key="1">
    <citation type="submission" date="2018-01" db="EMBL/GenBank/DDBJ databases">
        <title>Co-occurrence of chitin degradation, pigmentation and bioactivity in marine Pseudoalteromonas.</title>
        <authorList>
            <person name="Paulsen S."/>
            <person name="Gram L."/>
            <person name="Machado H."/>
        </authorList>
    </citation>
    <scope>NUCLEOTIDE SEQUENCE [LARGE SCALE GENOMIC DNA]</scope>
    <source>
        <strain evidence="3 4">S3663</strain>
    </source>
</reference>
<keyword evidence="1" id="KW-0732">Signal</keyword>
<evidence type="ECO:0000313" key="3">
    <source>
        <dbReference type="EMBL" id="TLX45439.1"/>
    </source>
</evidence>
<dbReference type="Pfam" id="PF00144">
    <property type="entry name" value="Beta-lactamase"/>
    <property type="match status" value="1"/>
</dbReference>
<evidence type="ECO:0000313" key="4">
    <source>
        <dbReference type="Proteomes" id="UP000309186"/>
    </source>
</evidence>
<name>A0A5R9PZM6_9GAMM</name>
<keyword evidence="3" id="KW-0378">Hydrolase</keyword>
<dbReference type="InterPro" id="IPR001466">
    <property type="entry name" value="Beta-lactam-related"/>
</dbReference>
<feature type="chain" id="PRO_5024334910" evidence="1">
    <location>
        <begin position="22"/>
        <end position="440"/>
    </location>
</feature>
<proteinExistence type="predicted"/>
<dbReference type="Proteomes" id="UP000309186">
    <property type="component" value="Unassembled WGS sequence"/>
</dbReference>
<dbReference type="SUPFAM" id="SSF56601">
    <property type="entry name" value="beta-lactamase/transpeptidase-like"/>
    <property type="match status" value="1"/>
</dbReference>
<dbReference type="AlphaFoldDB" id="A0A5R9PZM6"/>
<dbReference type="PANTHER" id="PTHR43283">
    <property type="entry name" value="BETA-LACTAMASE-RELATED"/>
    <property type="match status" value="1"/>
</dbReference>
<organism evidence="3 4">
    <name type="scientific">Pseudoalteromonas phenolica</name>
    <dbReference type="NCBI Taxonomy" id="161398"/>
    <lineage>
        <taxon>Bacteria</taxon>
        <taxon>Pseudomonadati</taxon>
        <taxon>Pseudomonadota</taxon>
        <taxon>Gammaproteobacteria</taxon>
        <taxon>Alteromonadales</taxon>
        <taxon>Pseudoalteromonadaceae</taxon>
        <taxon>Pseudoalteromonas</taxon>
    </lineage>
</organism>
<comment type="caution">
    <text evidence="3">The sequence shown here is derived from an EMBL/GenBank/DDBJ whole genome shotgun (WGS) entry which is preliminary data.</text>
</comment>
<protein>
    <submittedName>
        <fullName evidence="3">6-aminohexanoate hydrolase</fullName>
    </submittedName>
</protein>
<dbReference type="InterPro" id="IPR012338">
    <property type="entry name" value="Beta-lactam/transpept-like"/>
</dbReference>
<dbReference type="GO" id="GO:0016787">
    <property type="term" value="F:hydrolase activity"/>
    <property type="evidence" value="ECO:0007669"/>
    <property type="project" value="UniProtKB-KW"/>
</dbReference>
<feature type="domain" description="Beta-lactamase-related" evidence="2">
    <location>
        <begin position="129"/>
        <end position="413"/>
    </location>
</feature>
<accession>A0A5R9PZM6</accession>
<feature type="signal peptide" evidence="1">
    <location>
        <begin position="1"/>
        <end position="21"/>
    </location>
</feature>
<dbReference type="PANTHER" id="PTHR43283:SF7">
    <property type="entry name" value="BETA-LACTAMASE-RELATED DOMAIN-CONTAINING PROTEIN"/>
    <property type="match status" value="1"/>
</dbReference>
<gene>
    <name evidence="3" type="ORF">C1E24_19190</name>
</gene>
<dbReference type="InterPro" id="IPR050789">
    <property type="entry name" value="Diverse_Enzym_Activities"/>
</dbReference>
<evidence type="ECO:0000259" key="2">
    <source>
        <dbReference type="Pfam" id="PF00144"/>
    </source>
</evidence>
<dbReference type="OrthoDB" id="9814204at2"/>
<evidence type="ECO:0000256" key="1">
    <source>
        <dbReference type="SAM" id="SignalP"/>
    </source>
</evidence>
<dbReference type="RefSeq" id="WP_138484232.1">
    <property type="nucleotide sequence ID" value="NZ_PPSW01000035.1"/>
</dbReference>
<dbReference type="EMBL" id="PPSW01000035">
    <property type="protein sequence ID" value="TLX45439.1"/>
    <property type="molecule type" value="Genomic_DNA"/>
</dbReference>
<dbReference type="Gene3D" id="3.40.710.10">
    <property type="entry name" value="DD-peptidase/beta-lactamase superfamily"/>
    <property type="match status" value="1"/>
</dbReference>
<sequence>MRLSTALLAFSVTLASTASLASNSVKKNNLTDAQSDPNTLQLMVGFPPPVDKRVTLPDSNFFSFPKLRWSVCHMRELLPTASIARNPYAYTPLKYALLPGIDELTFKPSNSSKLMTWQQSLAANYTDGMLILHKGKVLYERYRGCLDEHTNHAAMSMTKSLTGLVAEILIAQGKLNDKALVKNIIPELTNSAFGDATVRQVMDMTTALKYSEHYADPNADIWQYSYAANPLPKPKEYTGPVGYFEYLQTVQKQGQHGTAFGYKTVNSDVLGWIVSKVTNKKFDVLASELVWSKIGTEHSADITVDGLGTPFAGGGLSATLRDLARLGLAVANNGEINGVQVIPAKAIASIQTGGDKNAFSKAGFSSMPSGSYRSMWWHFHNKNGAFAARGVHGQTIYIDPAAEMIIVRLASHPVAANGVIDPTSLPAYQAVADFLMKQSK</sequence>